<evidence type="ECO:0000313" key="13">
    <source>
        <dbReference type="EMBL" id="KZV99793.1"/>
    </source>
</evidence>
<dbReference type="EMBL" id="KV425906">
    <property type="protein sequence ID" value="KZV99793.1"/>
    <property type="molecule type" value="Genomic_DNA"/>
</dbReference>
<evidence type="ECO:0000256" key="9">
    <source>
        <dbReference type="ARBA" id="ARBA00023136"/>
    </source>
</evidence>
<evidence type="ECO:0000256" key="7">
    <source>
        <dbReference type="ARBA" id="ARBA00022840"/>
    </source>
</evidence>
<dbReference type="CDD" id="cd03263">
    <property type="entry name" value="ABC_subfamily_A"/>
    <property type="match status" value="2"/>
</dbReference>
<dbReference type="SMART" id="SM00382">
    <property type="entry name" value="AAA"/>
    <property type="match status" value="2"/>
</dbReference>
<feature type="transmembrane region" description="Helical" evidence="11">
    <location>
        <begin position="1091"/>
        <end position="1111"/>
    </location>
</feature>
<feature type="region of interest" description="Disordered" evidence="10">
    <location>
        <begin position="771"/>
        <end position="799"/>
    </location>
</feature>
<dbReference type="PROSITE" id="PS00211">
    <property type="entry name" value="ABC_TRANSPORTER_1"/>
    <property type="match status" value="1"/>
</dbReference>
<dbReference type="InterPro" id="IPR026082">
    <property type="entry name" value="ABCA"/>
</dbReference>
<dbReference type="SUPFAM" id="SSF52540">
    <property type="entry name" value="P-loop containing nucleoside triphosphate hydrolases"/>
    <property type="match status" value="2"/>
</dbReference>
<dbReference type="PANTHER" id="PTHR19229">
    <property type="entry name" value="ATP-BINDING CASSETTE TRANSPORTER SUBFAMILY A ABCA"/>
    <property type="match status" value="1"/>
</dbReference>
<dbReference type="InterPro" id="IPR013525">
    <property type="entry name" value="ABC2_TM"/>
</dbReference>
<evidence type="ECO:0000256" key="4">
    <source>
        <dbReference type="ARBA" id="ARBA00022692"/>
    </source>
</evidence>
<evidence type="ECO:0000256" key="11">
    <source>
        <dbReference type="SAM" id="Phobius"/>
    </source>
</evidence>
<dbReference type="InParanoid" id="A0A165MUU5"/>
<dbReference type="PROSITE" id="PS50893">
    <property type="entry name" value="ABC_TRANSPORTER_2"/>
    <property type="match status" value="2"/>
</dbReference>
<dbReference type="STRING" id="1314781.A0A165MUU5"/>
<sequence length="1586" mass="171925">MALLRQFWALFKKNWIVLSKHWVLNLLRCFVLLVAFGVFLGVAQVFLIKPNNLGLGTIVPIDQLATVFDPDSRFIWVDASNGTSTPPAQQLIDRLTRDFSDRQKSKVERVENAADVAGACPQNFQLYSECYAALIINPGTMNYTIRGDAGFFFVDVERHTSDFEKRVLPLQAAVDAALIELTTGTTPPPVLEWPFTQDTNADQDLRIRLSFIRGIRNLLVIAFFACFLGIVYHLPGAATTERASGLTSHLKVMGLRDSARVISWHLSLSAAYLPAWIIIALVWRFRIYALTNAGLVVVVHLITGLSLASWSLVVSVPFGKSPQLAAVSATFLALLLAIIALVFKNASTGAASIYTLIFPPGFYVFATRAMAGWENNQIPTNVLHPDPDRGLRLLAVMIVGIIDIFLFPWLAIIWERRLYDAHEPGTRASFFKRLFTRRSSSSPSTAPVTATEPVDTSMAISIRNLHKTFGSFTAVDSLSLDVPHGSLFVLLGSNGAGKSTSLSIIAGLLSRTSGTVHRANPGSLGVVPQKNVLFPELSCIQTLRLWRDVKGGRETEEELRVLLRECDLEAKIESNADVLSGGQKRKLQLAIGLVGGSTTVLVDECTSGVDPLSRRAIWRTLTSVRGERTVVFTTHFLDEADLLGDHVAILAPPGKLVASAHPVALKARLGGGYTAHVSFTAAEADGEKDVSSRSAELYAQLRNIAPEISIAASPTADVAYRLATGDNAVVGRLLNFLEGEGRARYGVARYDVAGPTLEDVFLALMRKEDEQRAPSPAGAEKASESASVDSPMPHQPHLHKEPLALTDGARTSPIHQALVIFRKRLLILRRSWLTPLLAIIIAVAGACVPLFFLNDQTKQCGPREVRASTLNSSTFRAVPLFLPDSPYGLAAPLFFPDEAADNETVPIVSPPALPTLLGNTELVLMNYTLAPDNATLVQDIMARYRNLSVGAISFDQTSGAVMFAWEATLGTTGTVFNNLASNLLLRRAGSTDFITAQYAPFTGIGGGPLNALRWMAFFSAAMAVYPAFFALYVSRERRSLVQAMQHSNGLSNPAGLWLGHLLFDAIPGVIIATVVTIVFATAVDQFTGLGYMWFILFLYGFTGTLFAYLFVLITTSPLAAFAAVAGYQIILFVLYLASYLLTYTFAKNSKAPHILDITHYTISLTSPVASVLRGTLVSINLFNLLCSGDGVLDTHSLGSISKFGGPILYLILSGLVYFGILVAVDSGIQLPAFIRRRRSPTTGASADGSDVTPDDVAQETKVALELDAPLRVQHVTKSFSRTLPPQVDDVSFAVGQDTVFSLLGPNGAGKTTTFNIIRGEVVPDTGHVQVAGFGLGVCPQFTAIDAQLTVREHLEIYGMLKGLPRSVLAQNVNTMLHATTLAPYADRLAGKLSGGNGRKLALAIALMGNPMVVLIDEFSTGIDPATKRTMWETFRRVAAGKAVVITTHSMEEAAALSNKVGIIARKMLAIGTTDSLSTRFQIYEVHVSCRTAEDIQRASEIIGRIPGARRADDVATRFEVPIGAEGGMSLAHLFELLSTHDGEQFEYAVERTSLESVFLKVIRANNVKEEDAVRTKSGFAWLRRIL</sequence>
<feature type="domain" description="ABC transporter" evidence="12">
    <location>
        <begin position="1270"/>
        <end position="1489"/>
    </location>
</feature>
<dbReference type="InterPro" id="IPR017871">
    <property type="entry name" value="ABC_transporter-like_CS"/>
</dbReference>
<gene>
    <name evidence="13" type="ORF">EXIGLDRAFT_668096</name>
</gene>
<keyword evidence="6" id="KW-0547">Nucleotide-binding</keyword>
<feature type="transmembrane region" description="Helical" evidence="11">
    <location>
        <begin position="1207"/>
        <end position="1228"/>
    </location>
</feature>
<comment type="similarity">
    <text evidence="2">Belongs to the ABC transporter superfamily. ABCA family.</text>
</comment>
<evidence type="ECO:0000256" key="8">
    <source>
        <dbReference type="ARBA" id="ARBA00022989"/>
    </source>
</evidence>
<dbReference type="OrthoDB" id="8061355at2759"/>
<reference evidence="13 14" key="1">
    <citation type="journal article" date="2016" name="Mol. Biol. Evol.">
        <title>Comparative Genomics of Early-Diverging Mushroom-Forming Fungi Provides Insights into the Origins of Lignocellulose Decay Capabilities.</title>
        <authorList>
            <person name="Nagy L.G."/>
            <person name="Riley R."/>
            <person name="Tritt A."/>
            <person name="Adam C."/>
            <person name="Daum C."/>
            <person name="Floudas D."/>
            <person name="Sun H."/>
            <person name="Yadav J.S."/>
            <person name="Pangilinan J."/>
            <person name="Larsson K.H."/>
            <person name="Matsuura K."/>
            <person name="Barry K."/>
            <person name="Labutti K."/>
            <person name="Kuo R."/>
            <person name="Ohm R.A."/>
            <person name="Bhattacharya S.S."/>
            <person name="Shirouzu T."/>
            <person name="Yoshinaga Y."/>
            <person name="Martin F.M."/>
            <person name="Grigoriev I.V."/>
            <person name="Hibbett D.S."/>
        </authorList>
    </citation>
    <scope>NUCLEOTIDE SEQUENCE [LARGE SCALE GENOMIC DNA]</scope>
    <source>
        <strain evidence="13 14">HHB12029</strain>
    </source>
</reference>
<evidence type="ECO:0000256" key="1">
    <source>
        <dbReference type="ARBA" id="ARBA00004141"/>
    </source>
</evidence>
<dbReference type="PANTHER" id="PTHR19229:SF36">
    <property type="entry name" value="ATP-BINDING CASSETTE SUB-FAMILY A MEMBER 2"/>
    <property type="match status" value="1"/>
</dbReference>
<comment type="subcellular location">
    <subcellularLocation>
        <location evidence="1">Membrane</location>
        <topology evidence="1">Multi-pass membrane protein</topology>
    </subcellularLocation>
</comment>
<evidence type="ECO:0000256" key="10">
    <source>
        <dbReference type="SAM" id="MobiDB-lite"/>
    </source>
</evidence>
<feature type="transmembrane region" description="Helical" evidence="11">
    <location>
        <begin position="215"/>
        <end position="234"/>
    </location>
</feature>
<feature type="transmembrane region" description="Helical" evidence="11">
    <location>
        <begin position="1014"/>
        <end position="1033"/>
    </location>
</feature>
<organism evidence="13 14">
    <name type="scientific">Exidia glandulosa HHB12029</name>
    <dbReference type="NCBI Taxonomy" id="1314781"/>
    <lineage>
        <taxon>Eukaryota</taxon>
        <taxon>Fungi</taxon>
        <taxon>Dikarya</taxon>
        <taxon>Basidiomycota</taxon>
        <taxon>Agaricomycotina</taxon>
        <taxon>Agaricomycetes</taxon>
        <taxon>Auriculariales</taxon>
        <taxon>Exidiaceae</taxon>
        <taxon>Exidia</taxon>
    </lineage>
</organism>
<protein>
    <recommendedName>
        <fullName evidence="12">ABC transporter domain-containing protein</fullName>
    </recommendedName>
</protein>
<feature type="transmembrane region" description="Helical" evidence="11">
    <location>
        <begin position="391"/>
        <end position="414"/>
    </location>
</feature>
<feature type="domain" description="ABC transporter" evidence="12">
    <location>
        <begin position="460"/>
        <end position="677"/>
    </location>
</feature>
<dbReference type="GO" id="GO:0016020">
    <property type="term" value="C:membrane"/>
    <property type="evidence" value="ECO:0007669"/>
    <property type="project" value="UniProtKB-SubCell"/>
</dbReference>
<keyword evidence="8 11" id="KW-1133">Transmembrane helix</keyword>
<evidence type="ECO:0000256" key="5">
    <source>
        <dbReference type="ARBA" id="ARBA00022737"/>
    </source>
</evidence>
<keyword evidence="5" id="KW-0677">Repeat</keyword>
<feature type="transmembrane region" description="Helical" evidence="11">
    <location>
        <begin position="22"/>
        <end position="48"/>
    </location>
</feature>
<evidence type="ECO:0000256" key="6">
    <source>
        <dbReference type="ARBA" id="ARBA00022741"/>
    </source>
</evidence>
<dbReference type="InterPro" id="IPR003593">
    <property type="entry name" value="AAA+_ATPase"/>
</dbReference>
<name>A0A165MUU5_EXIGL</name>
<dbReference type="GO" id="GO:0016887">
    <property type="term" value="F:ATP hydrolysis activity"/>
    <property type="evidence" value="ECO:0007669"/>
    <property type="project" value="InterPro"/>
</dbReference>
<evidence type="ECO:0000313" key="14">
    <source>
        <dbReference type="Proteomes" id="UP000077266"/>
    </source>
</evidence>
<evidence type="ECO:0000259" key="12">
    <source>
        <dbReference type="PROSITE" id="PS50893"/>
    </source>
</evidence>
<feature type="transmembrane region" description="Helical" evidence="11">
    <location>
        <begin position="262"/>
        <end position="283"/>
    </location>
</feature>
<keyword evidence="7" id="KW-0067">ATP-binding</keyword>
<evidence type="ECO:0000256" key="2">
    <source>
        <dbReference type="ARBA" id="ARBA00008869"/>
    </source>
</evidence>
<feature type="transmembrane region" description="Helical" evidence="11">
    <location>
        <begin position="295"/>
        <end position="318"/>
    </location>
</feature>
<dbReference type="InterPro" id="IPR027417">
    <property type="entry name" value="P-loop_NTPase"/>
</dbReference>
<dbReference type="InterPro" id="IPR003439">
    <property type="entry name" value="ABC_transporter-like_ATP-bd"/>
</dbReference>
<feature type="transmembrane region" description="Helical" evidence="11">
    <location>
        <begin position="1118"/>
        <end position="1141"/>
    </location>
</feature>
<feature type="transmembrane region" description="Helical" evidence="11">
    <location>
        <begin position="350"/>
        <end position="371"/>
    </location>
</feature>
<dbReference type="GO" id="GO:0005524">
    <property type="term" value="F:ATP binding"/>
    <property type="evidence" value="ECO:0007669"/>
    <property type="project" value="UniProtKB-KW"/>
</dbReference>
<dbReference type="GO" id="GO:0140359">
    <property type="term" value="F:ABC-type transporter activity"/>
    <property type="evidence" value="ECO:0007669"/>
    <property type="project" value="InterPro"/>
</dbReference>
<proteinExistence type="inferred from homology"/>
<keyword evidence="14" id="KW-1185">Reference proteome</keyword>
<dbReference type="Pfam" id="PF00005">
    <property type="entry name" value="ABC_tran"/>
    <property type="match status" value="2"/>
</dbReference>
<dbReference type="GO" id="GO:0005319">
    <property type="term" value="F:lipid transporter activity"/>
    <property type="evidence" value="ECO:0007669"/>
    <property type="project" value="TreeGrafter"/>
</dbReference>
<feature type="transmembrane region" description="Helical" evidence="11">
    <location>
        <begin position="832"/>
        <end position="853"/>
    </location>
</feature>
<dbReference type="Gene3D" id="3.40.50.300">
    <property type="entry name" value="P-loop containing nucleotide triphosphate hydrolases"/>
    <property type="match status" value="2"/>
</dbReference>
<keyword evidence="4 11" id="KW-0812">Transmembrane</keyword>
<evidence type="ECO:0000256" key="3">
    <source>
        <dbReference type="ARBA" id="ARBA00022448"/>
    </source>
</evidence>
<dbReference type="Proteomes" id="UP000077266">
    <property type="component" value="Unassembled WGS sequence"/>
</dbReference>
<feature type="transmembrane region" description="Helical" evidence="11">
    <location>
        <begin position="324"/>
        <end position="343"/>
    </location>
</feature>
<feature type="transmembrane region" description="Helical" evidence="11">
    <location>
        <begin position="1054"/>
        <end position="1079"/>
    </location>
</feature>
<accession>A0A165MUU5</accession>
<dbReference type="Pfam" id="PF12698">
    <property type="entry name" value="ABC2_membrane_3"/>
    <property type="match status" value="2"/>
</dbReference>
<keyword evidence="9 11" id="KW-0472">Membrane</keyword>
<keyword evidence="3" id="KW-0813">Transport</keyword>